<gene>
    <name evidence="1" type="ORF">P7K49_022613</name>
</gene>
<feature type="non-terminal residue" evidence="1">
    <location>
        <position position="1"/>
    </location>
</feature>
<dbReference type="EMBL" id="JASSZA010000011">
    <property type="protein sequence ID" value="KAK2097163.1"/>
    <property type="molecule type" value="Genomic_DNA"/>
</dbReference>
<sequence>EQKRVVRSRCLPSPSGFLDLPASAHHHPRVRFPSSSEQTLGSCAREVGYSLGPLAEGLATKGSNHSPA</sequence>
<protein>
    <submittedName>
        <fullName evidence="1">Uncharacterized protein</fullName>
    </submittedName>
</protein>
<organism evidence="1 2">
    <name type="scientific">Saguinus oedipus</name>
    <name type="common">Cotton-top tamarin</name>
    <name type="synonym">Oedipomidas oedipus</name>
    <dbReference type="NCBI Taxonomy" id="9490"/>
    <lineage>
        <taxon>Eukaryota</taxon>
        <taxon>Metazoa</taxon>
        <taxon>Chordata</taxon>
        <taxon>Craniata</taxon>
        <taxon>Vertebrata</taxon>
        <taxon>Euteleostomi</taxon>
        <taxon>Mammalia</taxon>
        <taxon>Eutheria</taxon>
        <taxon>Euarchontoglires</taxon>
        <taxon>Primates</taxon>
        <taxon>Haplorrhini</taxon>
        <taxon>Platyrrhini</taxon>
        <taxon>Cebidae</taxon>
        <taxon>Callitrichinae</taxon>
        <taxon>Saguinus</taxon>
    </lineage>
</organism>
<comment type="caution">
    <text evidence="1">The sequence shown here is derived from an EMBL/GenBank/DDBJ whole genome shotgun (WGS) entry which is preliminary data.</text>
</comment>
<keyword evidence="2" id="KW-1185">Reference proteome</keyword>
<reference evidence="1 2" key="1">
    <citation type="submission" date="2023-05" db="EMBL/GenBank/DDBJ databases">
        <title>B98-5 Cell Line De Novo Hybrid Assembly: An Optical Mapping Approach.</title>
        <authorList>
            <person name="Kananen K."/>
            <person name="Auerbach J.A."/>
            <person name="Kautto E."/>
            <person name="Blachly J.S."/>
        </authorList>
    </citation>
    <scope>NUCLEOTIDE SEQUENCE [LARGE SCALE GENOMIC DNA]</scope>
    <source>
        <strain evidence="1">B95-8</strain>
        <tissue evidence="1">Cell line</tissue>
    </source>
</reference>
<name>A0ABQ9UKU8_SAGOE</name>
<proteinExistence type="predicted"/>
<evidence type="ECO:0000313" key="1">
    <source>
        <dbReference type="EMBL" id="KAK2097163.1"/>
    </source>
</evidence>
<accession>A0ABQ9UKU8</accession>
<dbReference type="Proteomes" id="UP001266305">
    <property type="component" value="Unassembled WGS sequence"/>
</dbReference>
<evidence type="ECO:0000313" key="2">
    <source>
        <dbReference type="Proteomes" id="UP001266305"/>
    </source>
</evidence>